<dbReference type="NCBIfam" id="TIGR01167">
    <property type="entry name" value="LPXTG_anchor"/>
    <property type="match status" value="1"/>
</dbReference>
<gene>
    <name evidence="9" type="ORF">HCB47_00110</name>
</gene>
<feature type="domain" description="Gram-positive cocci surface proteins LPxTG" evidence="8">
    <location>
        <begin position="415"/>
        <end position="444"/>
    </location>
</feature>
<dbReference type="PROSITE" id="PS50847">
    <property type="entry name" value="GRAM_POS_ANCHORING"/>
    <property type="match status" value="1"/>
</dbReference>
<feature type="signal peptide" evidence="7">
    <location>
        <begin position="1"/>
        <end position="26"/>
    </location>
</feature>
<evidence type="ECO:0000256" key="3">
    <source>
        <dbReference type="ARBA" id="ARBA00022525"/>
    </source>
</evidence>
<name>A0A7X1DCX5_9LIST</name>
<keyword evidence="3" id="KW-0964">Secreted</keyword>
<keyword evidence="5" id="KW-0572">Peptidoglycan-anchor</keyword>
<proteinExistence type="predicted"/>
<dbReference type="AlphaFoldDB" id="A0A7X1DCX5"/>
<evidence type="ECO:0000259" key="8">
    <source>
        <dbReference type="PROSITE" id="PS50847"/>
    </source>
</evidence>
<organism evidence="9 10">
    <name type="scientific">Listeria farberi</name>
    <dbReference type="NCBI Taxonomy" id="2713500"/>
    <lineage>
        <taxon>Bacteria</taxon>
        <taxon>Bacillati</taxon>
        <taxon>Bacillota</taxon>
        <taxon>Bacilli</taxon>
        <taxon>Bacillales</taxon>
        <taxon>Listeriaceae</taxon>
        <taxon>Listeria</taxon>
    </lineage>
</organism>
<dbReference type="RefSeq" id="WP_185607572.1">
    <property type="nucleotide sequence ID" value="NZ_JAARZO010000001.1"/>
</dbReference>
<comment type="caution">
    <text evidence="9">The sequence shown here is derived from an EMBL/GenBank/DDBJ whole genome shotgun (WGS) entry which is preliminary data.</text>
</comment>
<evidence type="ECO:0000256" key="5">
    <source>
        <dbReference type="ARBA" id="ARBA00023088"/>
    </source>
</evidence>
<feature type="region of interest" description="Disordered" evidence="6">
    <location>
        <begin position="29"/>
        <end position="50"/>
    </location>
</feature>
<keyword evidence="4 7" id="KW-0732">Signal</keyword>
<keyword evidence="2" id="KW-0134">Cell wall</keyword>
<dbReference type="InterPro" id="IPR019931">
    <property type="entry name" value="LPXTG_anchor"/>
</dbReference>
<dbReference type="EMBL" id="JAARZO010000001">
    <property type="protein sequence ID" value="MBC2286040.1"/>
    <property type="molecule type" value="Genomic_DNA"/>
</dbReference>
<feature type="chain" id="PRO_5031096027" evidence="7">
    <location>
        <begin position="27"/>
        <end position="444"/>
    </location>
</feature>
<reference evidence="9 10" key="1">
    <citation type="submission" date="2020-03" db="EMBL/GenBank/DDBJ databases">
        <title>Soil Listeria distribution.</title>
        <authorList>
            <person name="Liao J."/>
            <person name="Wiedmann M."/>
        </authorList>
    </citation>
    <scope>NUCLEOTIDE SEQUENCE [LARGE SCALE GENOMIC DNA]</scope>
    <source>
        <strain evidence="9 10">FSL L7-0072</strain>
    </source>
</reference>
<evidence type="ECO:0000256" key="4">
    <source>
        <dbReference type="ARBA" id="ARBA00022729"/>
    </source>
</evidence>
<feature type="compositionally biased region" description="Low complexity" evidence="6">
    <location>
        <begin position="36"/>
        <end position="47"/>
    </location>
</feature>
<evidence type="ECO:0000256" key="1">
    <source>
        <dbReference type="ARBA" id="ARBA00004168"/>
    </source>
</evidence>
<protein>
    <submittedName>
        <fullName evidence="9">LPXTG cell wall anchor domain-containing protein</fullName>
    </submittedName>
</protein>
<evidence type="ECO:0000313" key="9">
    <source>
        <dbReference type="EMBL" id="MBC2286040.1"/>
    </source>
</evidence>
<evidence type="ECO:0000256" key="7">
    <source>
        <dbReference type="SAM" id="SignalP"/>
    </source>
</evidence>
<comment type="subcellular location">
    <subcellularLocation>
        <location evidence="1">Secreted</location>
        <location evidence="1">Cell wall</location>
        <topology evidence="1">Peptidoglycan-anchor</topology>
    </subcellularLocation>
</comment>
<evidence type="ECO:0000256" key="2">
    <source>
        <dbReference type="ARBA" id="ARBA00022512"/>
    </source>
</evidence>
<dbReference type="Proteomes" id="UP000558070">
    <property type="component" value="Unassembled WGS sequence"/>
</dbReference>
<evidence type="ECO:0000313" key="10">
    <source>
        <dbReference type="Proteomes" id="UP000558070"/>
    </source>
</evidence>
<sequence length="444" mass="48301">MKNIKKKLIVILAFGLILSISTPVFATETGEQNESTTEIAPPTQTTTKNNSVEEQKTKKELLKANANAVVGKTNLSFKIGDTPAAQDFVTVNDASNNPTFTFKNGQPVTNASGNYSIEIQVTFDDNTSTDITVNYIVKEAAPLATLKTTTPVIELGSKPTPNQFATPAAGAKLSFKSGAPSTKKTGTFTTTIVASKDGKTSELIVTYKVLDQEPPKISVNPDDYPFIIKGETITPSTFVTATDNSGKVTLTFKPGYEPTYSRLGMHAFVVIATDPSGNTTEFYSYYVIVSDKPTLKAPTLDLNRSTPSILYGVTMPNLGVIAEDEDGNLIGWSIEDEKGNFTITFETPLQPGDIFALYSSTEVEYSEETYYIYDPETLKIRELNESPFEVKTINTKNSNTTNSNTKNSNVTQKIIPKTGDANPNPFTLFGFILISSSVIILRKK</sequence>
<accession>A0A7X1DCX5</accession>
<evidence type="ECO:0000256" key="6">
    <source>
        <dbReference type="SAM" id="MobiDB-lite"/>
    </source>
</evidence>